<dbReference type="RefSeq" id="WP_345461519.1">
    <property type="nucleotide sequence ID" value="NZ_BAABRP010000001.1"/>
</dbReference>
<comment type="caution">
    <text evidence="1">The sequence shown here is derived from an EMBL/GenBank/DDBJ whole genome shotgun (WGS) entry which is preliminary data.</text>
</comment>
<protein>
    <recommendedName>
        <fullName evidence="3">HNH endonuclease</fullName>
    </recommendedName>
</protein>
<sequence>MDVKTLAPLILPASACAYCQGPLDTIGCAVDHIIPLSRSGTHKLGIRATGDLLPGEFQT</sequence>
<proteinExistence type="predicted"/>
<keyword evidence="2" id="KW-1185">Reference proteome</keyword>
<accession>A0ABP9W491</accession>
<reference evidence="1 2" key="1">
    <citation type="submission" date="2024-02" db="EMBL/GenBank/DDBJ databases">
        <title>Deinococcus carri NBRC 110142.</title>
        <authorList>
            <person name="Ichikawa N."/>
            <person name="Katano-Makiyama Y."/>
            <person name="Hidaka K."/>
        </authorList>
    </citation>
    <scope>NUCLEOTIDE SEQUENCE [LARGE SCALE GENOMIC DNA]</scope>
    <source>
        <strain evidence="1 2">NBRC 110142</strain>
    </source>
</reference>
<dbReference type="EMBL" id="BAABRP010000001">
    <property type="protein sequence ID" value="GAA5512190.1"/>
    <property type="molecule type" value="Genomic_DNA"/>
</dbReference>
<dbReference type="InterPro" id="IPR003615">
    <property type="entry name" value="HNH_nuc"/>
</dbReference>
<dbReference type="Gene3D" id="1.10.30.50">
    <property type="match status" value="1"/>
</dbReference>
<dbReference type="CDD" id="cd00085">
    <property type="entry name" value="HNHc"/>
    <property type="match status" value="1"/>
</dbReference>
<organism evidence="1 2">
    <name type="scientific">Deinococcus carri</name>
    <dbReference type="NCBI Taxonomy" id="1211323"/>
    <lineage>
        <taxon>Bacteria</taxon>
        <taxon>Thermotogati</taxon>
        <taxon>Deinococcota</taxon>
        <taxon>Deinococci</taxon>
        <taxon>Deinococcales</taxon>
        <taxon>Deinococcaceae</taxon>
        <taxon>Deinococcus</taxon>
    </lineage>
</organism>
<dbReference type="Proteomes" id="UP001401887">
    <property type="component" value="Unassembled WGS sequence"/>
</dbReference>
<evidence type="ECO:0008006" key="3">
    <source>
        <dbReference type="Google" id="ProtNLM"/>
    </source>
</evidence>
<evidence type="ECO:0000313" key="2">
    <source>
        <dbReference type="Proteomes" id="UP001401887"/>
    </source>
</evidence>
<evidence type="ECO:0000313" key="1">
    <source>
        <dbReference type="EMBL" id="GAA5512190.1"/>
    </source>
</evidence>
<gene>
    <name evidence="1" type="ORF">Dcar01_00904</name>
</gene>
<name>A0ABP9W491_9DEIO</name>